<evidence type="ECO:0000313" key="5">
    <source>
        <dbReference type="Proteomes" id="UP000305848"/>
    </source>
</evidence>
<comment type="caution">
    <text evidence="4">The sequence shown here is derived from an EMBL/GenBank/DDBJ whole genome shotgun (WGS) entry which is preliminary data.</text>
</comment>
<keyword evidence="1" id="KW-0812">Transmembrane</keyword>
<dbReference type="Gene3D" id="3.55.50.30">
    <property type="match status" value="1"/>
</dbReference>
<dbReference type="RefSeq" id="WP_137260118.1">
    <property type="nucleotide sequence ID" value="NZ_SZQL01000001.1"/>
</dbReference>
<dbReference type="EMBL" id="SZQL01000001">
    <property type="protein sequence ID" value="TKK71878.1"/>
    <property type="molecule type" value="Genomic_DNA"/>
</dbReference>
<keyword evidence="5" id="KW-1185">Reference proteome</keyword>
<dbReference type="InterPro" id="IPR006860">
    <property type="entry name" value="FecR"/>
</dbReference>
<dbReference type="PANTHER" id="PTHR30273:SF2">
    <property type="entry name" value="PROTEIN FECR"/>
    <property type="match status" value="1"/>
</dbReference>
<feature type="domain" description="FecR protein" evidence="2">
    <location>
        <begin position="144"/>
        <end position="232"/>
    </location>
</feature>
<evidence type="ECO:0000313" key="4">
    <source>
        <dbReference type="EMBL" id="TKK71878.1"/>
    </source>
</evidence>
<keyword evidence="1" id="KW-1133">Transmembrane helix</keyword>
<dbReference type="InterPro" id="IPR032508">
    <property type="entry name" value="FecR_C"/>
</dbReference>
<dbReference type="Proteomes" id="UP000305848">
    <property type="component" value="Unassembled WGS sequence"/>
</dbReference>
<feature type="domain" description="Protein FecR C-terminal" evidence="3">
    <location>
        <begin position="278"/>
        <end position="345"/>
    </location>
</feature>
<sequence>MTNNRFTVEELMLDDSFIGYCLGKDATDIEKWEAIINVHADYQNVFAEAKQLIILLNSGLTQNEIDKERQWIMNEILKRKTFIIGDEHENQKVKKVWYLKASSWAYISAAACILFIVFMVVPKVDNNTAAPQQKEVFSSISSFGEHKKVLLPDSTTVMLNSNSSISWNSDYNSTNRLLSLRGTAFFKVAKNPHKPFIVQSGTLFTTALGTAFYVQQSAADNTVAVSLLEGKISVEASKNTDKSIVYPGQQIIYSKASANLQKQSFDTLFLHQLLTDEISFTQVRLKEVMAQLAKWYNVNIEVQNPALKDKLVTGVYKDISLEDLLKVLSFSMHFTYTKIGNTIIIQ</sequence>
<dbReference type="Pfam" id="PF16344">
    <property type="entry name" value="FecR_C"/>
    <property type="match status" value="1"/>
</dbReference>
<keyword evidence="1" id="KW-0472">Membrane</keyword>
<dbReference type="PANTHER" id="PTHR30273">
    <property type="entry name" value="PERIPLASMIC SIGNAL SENSOR AND SIGMA FACTOR ACTIVATOR FECR-RELATED"/>
    <property type="match status" value="1"/>
</dbReference>
<dbReference type="AlphaFoldDB" id="A0A4U3L9A6"/>
<evidence type="ECO:0000259" key="2">
    <source>
        <dbReference type="Pfam" id="PF04773"/>
    </source>
</evidence>
<protein>
    <submittedName>
        <fullName evidence="4">DUF4974 domain-containing protein</fullName>
    </submittedName>
</protein>
<organism evidence="4 5">
    <name type="scientific">Ilyomonas limi</name>
    <dbReference type="NCBI Taxonomy" id="2575867"/>
    <lineage>
        <taxon>Bacteria</taxon>
        <taxon>Pseudomonadati</taxon>
        <taxon>Bacteroidota</taxon>
        <taxon>Chitinophagia</taxon>
        <taxon>Chitinophagales</taxon>
        <taxon>Chitinophagaceae</taxon>
        <taxon>Ilyomonas</taxon>
    </lineage>
</organism>
<evidence type="ECO:0000259" key="3">
    <source>
        <dbReference type="Pfam" id="PF16344"/>
    </source>
</evidence>
<dbReference type="GO" id="GO:0016989">
    <property type="term" value="F:sigma factor antagonist activity"/>
    <property type="evidence" value="ECO:0007669"/>
    <property type="project" value="TreeGrafter"/>
</dbReference>
<evidence type="ECO:0000256" key="1">
    <source>
        <dbReference type="SAM" id="Phobius"/>
    </source>
</evidence>
<name>A0A4U3L9A6_9BACT</name>
<proteinExistence type="predicted"/>
<feature type="transmembrane region" description="Helical" evidence="1">
    <location>
        <begin position="104"/>
        <end position="121"/>
    </location>
</feature>
<accession>A0A4U3L9A6</accession>
<dbReference type="Gene3D" id="2.60.120.1440">
    <property type="match status" value="1"/>
</dbReference>
<dbReference type="OrthoDB" id="1523735at2"/>
<reference evidence="4 5" key="1">
    <citation type="submission" date="2019-05" db="EMBL/GenBank/DDBJ databases">
        <title>Panacibacter sp. strain 17mud1-8 Genome sequencing and assembly.</title>
        <authorList>
            <person name="Chhetri G."/>
        </authorList>
    </citation>
    <scope>NUCLEOTIDE SEQUENCE [LARGE SCALE GENOMIC DNA]</scope>
    <source>
        <strain evidence="4 5">17mud1-8</strain>
    </source>
</reference>
<dbReference type="Pfam" id="PF04773">
    <property type="entry name" value="FecR"/>
    <property type="match status" value="1"/>
</dbReference>
<gene>
    <name evidence="4" type="ORF">FC093_02345</name>
</gene>
<dbReference type="InterPro" id="IPR012373">
    <property type="entry name" value="Ferrdict_sens_TM"/>
</dbReference>